<dbReference type="RefSeq" id="WP_108853612.1">
    <property type="nucleotide sequence ID" value="NZ_OMOQ01000002.1"/>
</dbReference>
<dbReference type="InterPro" id="IPR037150">
    <property type="entry name" value="H-NS_C_dom_sf"/>
</dbReference>
<organism evidence="7 8">
    <name type="scientific">Albidovulum aquaemixtae</name>
    <dbReference type="NCBI Taxonomy" id="1542388"/>
    <lineage>
        <taxon>Bacteria</taxon>
        <taxon>Pseudomonadati</taxon>
        <taxon>Pseudomonadota</taxon>
        <taxon>Alphaproteobacteria</taxon>
        <taxon>Rhodobacterales</taxon>
        <taxon>Paracoccaceae</taxon>
        <taxon>Albidovulum</taxon>
    </lineage>
</organism>
<reference evidence="7 8" key="1">
    <citation type="submission" date="2018-03" db="EMBL/GenBank/DDBJ databases">
        <authorList>
            <person name="Keele B.F."/>
        </authorList>
    </citation>
    <scope>NUCLEOTIDE SEQUENCE [LARGE SCALE GENOMIC DNA]</scope>
    <source>
        <strain evidence="7 8">CECT 8626</strain>
    </source>
</reference>
<evidence type="ECO:0000256" key="4">
    <source>
        <dbReference type="ARBA" id="ARBA00023125"/>
    </source>
</evidence>
<sequence>MKIDLDTLSLKDLKDLQKRVTRKISDFEERKKREALAAVEEKAKAMGYSLNELVGASAVKKRRPAKPKYANPANKSETWTGRGRRPRWVEAALKSGKTLEDVAI</sequence>
<dbReference type="OrthoDB" id="5297879at2"/>
<evidence type="ECO:0000256" key="3">
    <source>
        <dbReference type="ARBA" id="ARBA00022490"/>
    </source>
</evidence>
<dbReference type="EMBL" id="OMOQ01000002">
    <property type="protein sequence ID" value="SPH23511.1"/>
    <property type="molecule type" value="Genomic_DNA"/>
</dbReference>
<comment type="subcellular location">
    <subcellularLocation>
        <location evidence="1">Cytoplasm</location>
        <location evidence="1">Nucleoid</location>
    </subcellularLocation>
</comment>
<feature type="region of interest" description="Disordered" evidence="5">
    <location>
        <begin position="60"/>
        <end position="83"/>
    </location>
</feature>
<keyword evidence="3" id="KW-0963">Cytoplasm</keyword>
<evidence type="ECO:0000256" key="5">
    <source>
        <dbReference type="SAM" id="MobiDB-lite"/>
    </source>
</evidence>
<dbReference type="SUPFAM" id="SSF81273">
    <property type="entry name" value="H-NS histone-like proteins"/>
    <property type="match status" value="1"/>
</dbReference>
<dbReference type="GO" id="GO:0003680">
    <property type="term" value="F:minor groove of adenine-thymine-rich DNA binding"/>
    <property type="evidence" value="ECO:0007669"/>
    <property type="project" value="TreeGrafter"/>
</dbReference>
<dbReference type="InterPro" id="IPR027444">
    <property type="entry name" value="H-NS_C_dom"/>
</dbReference>
<dbReference type="Gene3D" id="4.10.430.10">
    <property type="entry name" value="Histone-like protein H-NS, C-terminal domain"/>
    <property type="match status" value="1"/>
</dbReference>
<protein>
    <submittedName>
        <fullName evidence="7">Trans-acting regulatory protein HvrA</fullName>
    </submittedName>
</protein>
<keyword evidence="4" id="KW-0238">DNA-binding</keyword>
<dbReference type="GO" id="GO:0001217">
    <property type="term" value="F:DNA-binding transcription repressor activity"/>
    <property type="evidence" value="ECO:0007669"/>
    <property type="project" value="TreeGrafter"/>
</dbReference>
<evidence type="ECO:0000313" key="7">
    <source>
        <dbReference type="EMBL" id="SPH23511.1"/>
    </source>
</evidence>
<dbReference type="GO" id="GO:0003681">
    <property type="term" value="F:bent DNA binding"/>
    <property type="evidence" value="ECO:0007669"/>
    <property type="project" value="TreeGrafter"/>
</dbReference>
<dbReference type="GO" id="GO:0005829">
    <property type="term" value="C:cytosol"/>
    <property type="evidence" value="ECO:0007669"/>
    <property type="project" value="TreeGrafter"/>
</dbReference>
<name>A0A2R8BJN6_9RHOB</name>
<dbReference type="Pfam" id="PF00816">
    <property type="entry name" value="Histone_HNS"/>
    <property type="match status" value="1"/>
</dbReference>
<feature type="domain" description="DNA-binding protein H-NS-like C-terminal" evidence="6">
    <location>
        <begin position="59"/>
        <end position="104"/>
    </location>
</feature>
<gene>
    <name evidence="7" type="primary">hvrA</name>
    <name evidence="7" type="ORF">DEA8626_02575</name>
</gene>
<evidence type="ECO:0000259" key="6">
    <source>
        <dbReference type="SMART" id="SM00528"/>
    </source>
</evidence>
<evidence type="ECO:0000256" key="1">
    <source>
        <dbReference type="ARBA" id="ARBA00004453"/>
    </source>
</evidence>
<dbReference type="Proteomes" id="UP000244924">
    <property type="component" value="Unassembled WGS sequence"/>
</dbReference>
<keyword evidence="8" id="KW-1185">Reference proteome</keyword>
<dbReference type="AlphaFoldDB" id="A0A2R8BJN6"/>
<evidence type="ECO:0000256" key="2">
    <source>
        <dbReference type="ARBA" id="ARBA00010610"/>
    </source>
</evidence>
<evidence type="ECO:0000313" key="8">
    <source>
        <dbReference type="Proteomes" id="UP000244924"/>
    </source>
</evidence>
<dbReference type="PANTHER" id="PTHR38097:SF2">
    <property type="entry name" value="DNA-BINDING PROTEIN STPA"/>
    <property type="match status" value="1"/>
</dbReference>
<accession>A0A2R8BJN6</accession>
<dbReference type="GO" id="GO:0032993">
    <property type="term" value="C:protein-DNA complex"/>
    <property type="evidence" value="ECO:0007669"/>
    <property type="project" value="TreeGrafter"/>
</dbReference>
<dbReference type="GO" id="GO:0009295">
    <property type="term" value="C:nucleoid"/>
    <property type="evidence" value="ECO:0007669"/>
    <property type="project" value="UniProtKB-SubCell"/>
</dbReference>
<dbReference type="SMART" id="SM00528">
    <property type="entry name" value="HNS"/>
    <property type="match status" value="1"/>
</dbReference>
<proteinExistence type="inferred from homology"/>
<dbReference type="GO" id="GO:0000976">
    <property type="term" value="F:transcription cis-regulatory region binding"/>
    <property type="evidence" value="ECO:0007669"/>
    <property type="project" value="TreeGrafter"/>
</dbReference>
<comment type="similarity">
    <text evidence="2">Belongs to the histone-like protein H-NS family.</text>
</comment>
<dbReference type="PANTHER" id="PTHR38097">
    <property type="match status" value="1"/>
</dbReference>